<keyword evidence="2" id="KW-1185">Reference proteome</keyword>
<dbReference type="OrthoDB" id="95371at2759"/>
<proteinExistence type="predicted"/>
<name>A0A9W6TKV6_9STRA</name>
<protein>
    <submittedName>
        <fullName evidence="1">Unnamed protein product</fullName>
    </submittedName>
</protein>
<reference evidence="1" key="1">
    <citation type="submission" date="2023-04" db="EMBL/GenBank/DDBJ databases">
        <title>Phytophthora lilii NBRC 32176.</title>
        <authorList>
            <person name="Ichikawa N."/>
            <person name="Sato H."/>
            <person name="Tonouchi N."/>
        </authorList>
    </citation>
    <scope>NUCLEOTIDE SEQUENCE</scope>
    <source>
        <strain evidence="1">NBRC 32176</strain>
    </source>
</reference>
<dbReference type="Proteomes" id="UP001165083">
    <property type="component" value="Unassembled WGS sequence"/>
</dbReference>
<gene>
    <name evidence="1" type="ORF">Plil01_000525700</name>
</gene>
<evidence type="ECO:0000313" key="2">
    <source>
        <dbReference type="Proteomes" id="UP001165083"/>
    </source>
</evidence>
<evidence type="ECO:0000313" key="1">
    <source>
        <dbReference type="EMBL" id="GMF15361.1"/>
    </source>
</evidence>
<sequence length="68" mass="7641">MRRQGPAALLAKTEGDAWLSSLTDDVKKLKKGEKTAFIEALMKEDQELQGEDSLEYVLEENNMPTLQS</sequence>
<comment type="caution">
    <text evidence="1">The sequence shown here is derived from an EMBL/GenBank/DDBJ whole genome shotgun (WGS) entry which is preliminary data.</text>
</comment>
<dbReference type="AlphaFoldDB" id="A0A9W6TKV6"/>
<dbReference type="EMBL" id="BSXW01000221">
    <property type="protein sequence ID" value="GMF15361.1"/>
    <property type="molecule type" value="Genomic_DNA"/>
</dbReference>
<organism evidence="1 2">
    <name type="scientific">Phytophthora lilii</name>
    <dbReference type="NCBI Taxonomy" id="2077276"/>
    <lineage>
        <taxon>Eukaryota</taxon>
        <taxon>Sar</taxon>
        <taxon>Stramenopiles</taxon>
        <taxon>Oomycota</taxon>
        <taxon>Peronosporomycetes</taxon>
        <taxon>Peronosporales</taxon>
        <taxon>Peronosporaceae</taxon>
        <taxon>Phytophthora</taxon>
    </lineage>
</organism>
<accession>A0A9W6TKV6</accession>